<reference evidence="6 7" key="1">
    <citation type="submission" date="2011-05" db="EMBL/GenBank/DDBJ databases">
        <title>Complete sequence of chromosome 2 of Sphingobium chlorophenolicum L-1.</title>
        <authorList>
            <consortium name="US DOE Joint Genome Institute"/>
            <person name="Lucas S."/>
            <person name="Han J."/>
            <person name="Lapidus A."/>
            <person name="Cheng J.-F."/>
            <person name="Goodwin L."/>
            <person name="Pitluck S."/>
            <person name="Peters L."/>
            <person name="Daligault H."/>
            <person name="Han C."/>
            <person name="Tapia R."/>
            <person name="Land M."/>
            <person name="Hauser L."/>
            <person name="Kyrpides N."/>
            <person name="Ivanova N."/>
            <person name="Pagani I."/>
            <person name="Turner P."/>
            <person name="Copley S."/>
            <person name="Woyke T."/>
        </authorList>
    </citation>
    <scope>NUCLEOTIDE SEQUENCE [LARGE SCALE GENOMIC DNA]</scope>
    <source>
        <strain evidence="6 7">L-1</strain>
    </source>
</reference>
<dbReference type="AlphaFoldDB" id="F6F1J2"/>
<keyword evidence="7" id="KW-1185">Reference proteome</keyword>
<protein>
    <submittedName>
        <fullName evidence="6">O-succinylbenzoate--CoA ligase</fullName>
        <ecNumber evidence="6">6.2.1.26</ecNumber>
    </submittedName>
</protein>
<dbReference type="GO" id="GO:0006631">
    <property type="term" value="P:fatty acid metabolic process"/>
    <property type="evidence" value="ECO:0007669"/>
    <property type="project" value="TreeGrafter"/>
</dbReference>
<accession>F6F1J2</accession>
<dbReference type="EC" id="6.2.1.26" evidence="6"/>
<evidence type="ECO:0000256" key="3">
    <source>
        <dbReference type="SAM" id="MobiDB-lite"/>
    </source>
</evidence>
<proteinExistence type="inferred from homology"/>
<evidence type="ECO:0000313" key="6">
    <source>
        <dbReference type="EMBL" id="AEG51408.1"/>
    </source>
</evidence>
<dbReference type="InterPro" id="IPR025110">
    <property type="entry name" value="AMP-bd_C"/>
</dbReference>
<keyword evidence="2 6" id="KW-0436">Ligase</keyword>
<feature type="domain" description="AMP-binding enzyme C-terminal" evidence="5">
    <location>
        <begin position="403"/>
        <end position="479"/>
    </location>
</feature>
<dbReference type="Pfam" id="PF13193">
    <property type="entry name" value="AMP-binding_C"/>
    <property type="match status" value="1"/>
</dbReference>
<feature type="domain" description="AMP-dependent synthetase/ligase" evidence="4">
    <location>
        <begin position="9"/>
        <end position="341"/>
    </location>
</feature>
<dbReference type="KEGG" id="sch:Sphch_3826"/>
<dbReference type="PANTHER" id="PTHR43201:SF5">
    <property type="entry name" value="MEDIUM-CHAIN ACYL-COA LIGASE ACSF2, MITOCHONDRIAL"/>
    <property type="match status" value="1"/>
</dbReference>
<evidence type="ECO:0000259" key="4">
    <source>
        <dbReference type="Pfam" id="PF00501"/>
    </source>
</evidence>
<dbReference type="InterPro" id="IPR045851">
    <property type="entry name" value="AMP-bd_C_sf"/>
</dbReference>
<dbReference type="STRING" id="690566.Sphch_3826"/>
<dbReference type="PROSITE" id="PS00455">
    <property type="entry name" value="AMP_BINDING"/>
    <property type="match status" value="1"/>
</dbReference>
<dbReference type="PANTHER" id="PTHR43201">
    <property type="entry name" value="ACYL-COA SYNTHETASE"/>
    <property type="match status" value="1"/>
</dbReference>
<dbReference type="Gene3D" id="3.40.50.12780">
    <property type="entry name" value="N-terminal domain of ligase-like"/>
    <property type="match status" value="1"/>
</dbReference>
<dbReference type="InterPro" id="IPR020845">
    <property type="entry name" value="AMP-binding_CS"/>
</dbReference>
<dbReference type="Proteomes" id="UP000007150">
    <property type="component" value="Chromosome 2"/>
</dbReference>
<evidence type="ECO:0000313" key="7">
    <source>
        <dbReference type="Proteomes" id="UP000007150"/>
    </source>
</evidence>
<evidence type="ECO:0000256" key="2">
    <source>
        <dbReference type="ARBA" id="ARBA00022598"/>
    </source>
</evidence>
<feature type="region of interest" description="Disordered" evidence="3">
    <location>
        <begin position="113"/>
        <end position="134"/>
    </location>
</feature>
<dbReference type="Gene3D" id="3.30.300.30">
    <property type="match status" value="1"/>
</dbReference>
<comment type="similarity">
    <text evidence="1">Belongs to the ATP-dependent AMP-binding enzyme family.</text>
</comment>
<dbReference type="InterPro" id="IPR042099">
    <property type="entry name" value="ANL_N_sf"/>
</dbReference>
<dbReference type="GO" id="GO:0008756">
    <property type="term" value="F:o-succinylbenzoate-CoA ligase activity"/>
    <property type="evidence" value="ECO:0007669"/>
    <property type="project" value="UniProtKB-EC"/>
</dbReference>
<dbReference type="HOGENOM" id="CLU_000022_59_0_5"/>
<name>F6F1J2_SPHCR</name>
<dbReference type="GO" id="GO:0031956">
    <property type="term" value="F:medium-chain fatty acid-CoA ligase activity"/>
    <property type="evidence" value="ECO:0007669"/>
    <property type="project" value="TreeGrafter"/>
</dbReference>
<gene>
    <name evidence="6" type="ORF">Sphch_3826</name>
</gene>
<evidence type="ECO:0000256" key="1">
    <source>
        <dbReference type="ARBA" id="ARBA00006432"/>
    </source>
</evidence>
<sequence length="497" mass="53504">MQSGILSEGSYLDHGSLGVRVRRAAGLLTASGVRPGDTVALLLRNSVTAIEATLAAQHIGAYPVPVNWHFTAQEIAYVLQDCGARVLVAHADLLEKLTDPLPADMAVFTVGQAGGSDASHPDWDSSVTASEPMPGDPHPVVASMIYTSGTSGRPKGVRRAPATPEQAATVARIRDRLYAPMAGMRTLITAPLYHTAPVLFASFTSRRDGLLVLETRFDAERTLQLVEQHRITHLYAVPTMFVRLLALPDEVRSRYDLSSLRWVLHAGAPCPPDVKKAMIDWWGPVISEYYGSTEMGPLTFCTAQEWLENPGSVGKPLPGVTIEIRDEAGQPCPTGVPGDVILVESGQPDFTYHGDDAKRQALATGHGLVTGDMGYLDEAGRLFICDRRTDMIISGGVNIYPAEIEAALIGYPGIEDCAVIGLPNAEFGEEVVAVIQAPTLKDSLPEADIQTFLRQSIAGYKVPRRIIAVDALPRDDSGKIFKRRLKEGLKISGVQAA</sequence>
<evidence type="ECO:0000259" key="5">
    <source>
        <dbReference type="Pfam" id="PF13193"/>
    </source>
</evidence>
<dbReference type="Pfam" id="PF00501">
    <property type="entry name" value="AMP-binding"/>
    <property type="match status" value="1"/>
</dbReference>
<dbReference type="EMBL" id="CP002799">
    <property type="protein sequence ID" value="AEG51408.1"/>
    <property type="molecule type" value="Genomic_DNA"/>
</dbReference>
<organism evidence="6 7">
    <name type="scientific">Sphingobium chlorophenolicum L-1</name>
    <dbReference type="NCBI Taxonomy" id="690566"/>
    <lineage>
        <taxon>Bacteria</taxon>
        <taxon>Pseudomonadati</taxon>
        <taxon>Pseudomonadota</taxon>
        <taxon>Alphaproteobacteria</taxon>
        <taxon>Sphingomonadales</taxon>
        <taxon>Sphingomonadaceae</taxon>
        <taxon>Sphingobium</taxon>
    </lineage>
</organism>
<dbReference type="InterPro" id="IPR000873">
    <property type="entry name" value="AMP-dep_synth/lig_dom"/>
</dbReference>
<dbReference type="SUPFAM" id="SSF56801">
    <property type="entry name" value="Acetyl-CoA synthetase-like"/>
    <property type="match status" value="1"/>
</dbReference>